<dbReference type="AlphaFoldDB" id="A0A160TI19"/>
<dbReference type="SFLD" id="SFLDG01129">
    <property type="entry name" value="C1.5:_HAD__Beta-PGM__Phosphata"/>
    <property type="match status" value="1"/>
</dbReference>
<dbReference type="EMBL" id="CZQC01000070">
    <property type="protein sequence ID" value="CUS42759.1"/>
    <property type="molecule type" value="Genomic_DNA"/>
</dbReference>
<name>A0A160TI19_9ZZZZ</name>
<dbReference type="Gene3D" id="1.20.120.1600">
    <property type="match status" value="1"/>
</dbReference>
<evidence type="ECO:0000256" key="3">
    <source>
        <dbReference type="ARBA" id="ARBA00022842"/>
    </source>
</evidence>
<dbReference type="EC" id="3.1.3.-" evidence="4"/>
<dbReference type="Pfam" id="PF00702">
    <property type="entry name" value="Hydrolase"/>
    <property type="match status" value="1"/>
</dbReference>
<dbReference type="InterPro" id="IPR006439">
    <property type="entry name" value="HAD-SF_hydro_IA"/>
</dbReference>
<keyword evidence="2 4" id="KW-0378">Hydrolase</keyword>
<dbReference type="PANTHER" id="PTHR46470:SF4">
    <property type="entry name" value="5-AMINO-6-(5-PHOSPHO-D-RIBITYLAMINO)URACIL PHOSPHATASE YIGB"/>
    <property type="match status" value="1"/>
</dbReference>
<proteinExistence type="predicted"/>
<dbReference type="InterPro" id="IPR023214">
    <property type="entry name" value="HAD_sf"/>
</dbReference>
<evidence type="ECO:0000313" key="4">
    <source>
        <dbReference type="EMBL" id="CUS42759.1"/>
    </source>
</evidence>
<evidence type="ECO:0000256" key="1">
    <source>
        <dbReference type="ARBA" id="ARBA00001946"/>
    </source>
</evidence>
<comment type="cofactor">
    <cofactor evidence="1">
        <name>Mg(2+)</name>
        <dbReference type="ChEBI" id="CHEBI:18420"/>
    </cofactor>
</comment>
<reference evidence="4" key="1">
    <citation type="submission" date="2015-10" db="EMBL/GenBank/DDBJ databases">
        <authorList>
            <person name="Gilbert D.G."/>
        </authorList>
    </citation>
    <scope>NUCLEOTIDE SEQUENCE</scope>
</reference>
<sequence>MAIRLLTFDLDNTLWAVEPIIVEAEAAMYSWIEQNCPGTSQLYSPEGLRQYKAELAECYPSMRHQISKLRYETLRRAFMQAGVSHDEAVALAGEAFAVFHQARNRVTFFDDALQTLEDLNKDLALIAVSNGNADLKMIGIHHLFDHHFNAENVGAAKPSPDMFHAALNAAGVAAHESIHIGDHPVEDIATAATLGMKTIWVNFDERVWPLDHVRADAEITHWSQLALQIERLADR</sequence>
<dbReference type="InterPro" id="IPR051400">
    <property type="entry name" value="HAD-like_hydrolase"/>
</dbReference>
<evidence type="ECO:0000256" key="2">
    <source>
        <dbReference type="ARBA" id="ARBA00022801"/>
    </source>
</evidence>
<dbReference type="GO" id="GO:0016787">
    <property type="term" value="F:hydrolase activity"/>
    <property type="evidence" value="ECO:0007669"/>
    <property type="project" value="UniProtKB-KW"/>
</dbReference>
<dbReference type="PANTHER" id="PTHR46470">
    <property type="entry name" value="N-ACYLNEURAMINATE-9-PHOSPHATASE"/>
    <property type="match status" value="1"/>
</dbReference>
<dbReference type="Gene3D" id="3.40.50.1000">
    <property type="entry name" value="HAD superfamily/HAD-like"/>
    <property type="match status" value="1"/>
</dbReference>
<dbReference type="SUPFAM" id="SSF56784">
    <property type="entry name" value="HAD-like"/>
    <property type="match status" value="1"/>
</dbReference>
<accession>A0A160TI19</accession>
<dbReference type="NCBIfam" id="TIGR01509">
    <property type="entry name" value="HAD-SF-IA-v3"/>
    <property type="match status" value="1"/>
</dbReference>
<dbReference type="InterPro" id="IPR036412">
    <property type="entry name" value="HAD-like_sf"/>
</dbReference>
<gene>
    <name evidence="4" type="ORF">MGWOODY_Tha1137</name>
</gene>
<protein>
    <submittedName>
        <fullName evidence="4">FMN hydrolase 5-Amino-6-(5'-phosphoribitylamino)uracil phosphatase</fullName>
        <ecNumber evidence="4">3.1.3.-</ecNumber>
    </submittedName>
</protein>
<organism evidence="4">
    <name type="scientific">hydrothermal vent metagenome</name>
    <dbReference type="NCBI Taxonomy" id="652676"/>
    <lineage>
        <taxon>unclassified sequences</taxon>
        <taxon>metagenomes</taxon>
        <taxon>ecological metagenomes</taxon>
    </lineage>
</organism>
<keyword evidence="3" id="KW-0460">Magnesium</keyword>
<dbReference type="GO" id="GO:0009231">
    <property type="term" value="P:riboflavin biosynthetic process"/>
    <property type="evidence" value="ECO:0007669"/>
    <property type="project" value="TreeGrafter"/>
</dbReference>
<dbReference type="NCBIfam" id="TIGR01549">
    <property type="entry name" value="HAD-SF-IA-v1"/>
    <property type="match status" value="1"/>
</dbReference>
<dbReference type="SFLD" id="SFLDS00003">
    <property type="entry name" value="Haloacid_Dehalogenase"/>
    <property type="match status" value="1"/>
</dbReference>
<dbReference type="PRINTS" id="PR00413">
    <property type="entry name" value="HADHALOGNASE"/>
</dbReference>